<organism evidence="1">
    <name type="scientific">viral metagenome</name>
    <dbReference type="NCBI Taxonomy" id="1070528"/>
    <lineage>
        <taxon>unclassified sequences</taxon>
        <taxon>metagenomes</taxon>
        <taxon>organismal metagenomes</taxon>
    </lineage>
</organism>
<protein>
    <submittedName>
        <fullName evidence="1">Uncharacterized protein</fullName>
    </submittedName>
</protein>
<reference evidence="1" key="1">
    <citation type="journal article" date="2020" name="Nature">
        <title>Giant virus diversity and host interactions through global metagenomics.</title>
        <authorList>
            <person name="Schulz F."/>
            <person name="Roux S."/>
            <person name="Paez-Espino D."/>
            <person name="Jungbluth S."/>
            <person name="Walsh D.A."/>
            <person name="Denef V.J."/>
            <person name="McMahon K.D."/>
            <person name="Konstantinidis K.T."/>
            <person name="Eloe-Fadrosh E.A."/>
            <person name="Kyrpides N.C."/>
            <person name="Woyke T."/>
        </authorList>
    </citation>
    <scope>NUCLEOTIDE SEQUENCE</scope>
    <source>
        <strain evidence="1">GVMAG-S-1101171-110</strain>
    </source>
</reference>
<dbReference type="EMBL" id="MN740799">
    <property type="protein sequence ID" value="QHU12378.1"/>
    <property type="molecule type" value="Genomic_DNA"/>
</dbReference>
<evidence type="ECO:0000313" key="1">
    <source>
        <dbReference type="EMBL" id="QHU12378.1"/>
    </source>
</evidence>
<proteinExistence type="predicted"/>
<name>A0A6C0K7Y3_9ZZZZ</name>
<accession>A0A6C0K7Y3</accession>
<dbReference type="AlphaFoldDB" id="A0A6C0K7Y3"/>
<sequence>MEVKITCIPYSEARDVIRGWEAEDSYHGNMEESVAGPINRNARKYPYMASSETKAAVMTVKTSVPIVGPLNLVYLDGRSDAGLPHTRGKRGIAMPVFLLWNPRLSTLDHEIVHLSQKQFKEMWWAFYRSQWGFREAIPEEFMGIPEKWRGRRRINPDTLGTPFVVWKDRFIPMTVFVNEISPDLKACKRGFWDIRLTQWTWEPPSGWVEMFGSGFNDEHPHEIAAHWLDGSAGEEKKGRISSSL</sequence>